<comment type="caution">
    <text evidence="2">The sequence shown here is derived from an EMBL/GenBank/DDBJ whole genome shotgun (WGS) entry which is preliminary data.</text>
</comment>
<sequence length="416" mass="42834">MTAAPTEPGTLPPLSGDPVETRVLADVLARQGEGVAALGRTLHGLGDPGLVGWSSPAGVAFCVQVGPVPAVLAAVANRYAVAASALRRLANDLADAQAEVAWAQRVLAQSWGPFLAAGDRMALAEASTDPAEQALASVHRAAMVTHGERVEEARRRHHLAWQAFDVADRRCAATLHGLLDDGLADSAAYDALTGTSRVAGAVAGLVGTLSMAPPLKVLAPLASVTGGVQLAADGTVLAVYGDGDATTLLLQGGAAMAGGAAPLLKAGARATNAEVVRAATTRAERRAAALTTRDRLAAGARSRIAELRGGLHEAVGARAGRPAAVVVNRARPRGVAQTRAWLAEQAQVRATAWARRRWLDDLDVLLRTEGSSLRMHLGSVVVDGAGRGLDRAAAVSERVTSVDEGRARRAAAERHR</sequence>
<keyword evidence="3" id="KW-1185">Reference proteome</keyword>
<reference evidence="3" key="1">
    <citation type="journal article" date="2019" name="Int. J. Syst. Evol. Microbiol.">
        <title>The Global Catalogue of Microorganisms (GCM) 10K type strain sequencing project: providing services to taxonomists for standard genome sequencing and annotation.</title>
        <authorList>
            <consortium name="The Broad Institute Genomics Platform"/>
            <consortium name="The Broad Institute Genome Sequencing Center for Infectious Disease"/>
            <person name="Wu L."/>
            <person name="Ma J."/>
        </authorList>
    </citation>
    <scope>NUCLEOTIDE SEQUENCE [LARGE SCALE GENOMIC DNA]</scope>
    <source>
        <strain evidence="3">JCM 18961</strain>
    </source>
</reference>
<evidence type="ECO:0000313" key="3">
    <source>
        <dbReference type="Proteomes" id="UP001500556"/>
    </source>
</evidence>
<dbReference type="Proteomes" id="UP001500556">
    <property type="component" value="Unassembled WGS sequence"/>
</dbReference>
<organism evidence="2 3">
    <name type="scientific">Pedococcus ginsenosidimutans</name>
    <dbReference type="NCBI Taxonomy" id="490570"/>
    <lineage>
        <taxon>Bacteria</taxon>
        <taxon>Bacillati</taxon>
        <taxon>Actinomycetota</taxon>
        <taxon>Actinomycetes</taxon>
        <taxon>Micrococcales</taxon>
        <taxon>Intrasporangiaceae</taxon>
        <taxon>Pedococcus</taxon>
    </lineage>
</organism>
<evidence type="ECO:0000256" key="1">
    <source>
        <dbReference type="SAM" id="Coils"/>
    </source>
</evidence>
<accession>A0ABP8XWY4</accession>
<dbReference type="EMBL" id="BAABLO010000004">
    <property type="protein sequence ID" value="GAA4717082.1"/>
    <property type="molecule type" value="Genomic_DNA"/>
</dbReference>
<keyword evidence="1" id="KW-0175">Coiled coil</keyword>
<proteinExistence type="predicted"/>
<dbReference type="RefSeq" id="WP_345501927.1">
    <property type="nucleotide sequence ID" value="NZ_BAABLO010000004.1"/>
</dbReference>
<gene>
    <name evidence="2" type="ORF">GCM10025782_12670</name>
</gene>
<feature type="coiled-coil region" evidence="1">
    <location>
        <begin position="79"/>
        <end position="106"/>
    </location>
</feature>
<evidence type="ECO:0008006" key="4">
    <source>
        <dbReference type="Google" id="ProtNLM"/>
    </source>
</evidence>
<protein>
    <recommendedName>
        <fullName evidence="4">PE-PGRS family protein</fullName>
    </recommendedName>
</protein>
<evidence type="ECO:0000313" key="2">
    <source>
        <dbReference type="EMBL" id="GAA4717082.1"/>
    </source>
</evidence>
<name>A0ABP8XWY4_9MICO</name>